<dbReference type="GO" id="GO:0010224">
    <property type="term" value="P:response to UV-B"/>
    <property type="evidence" value="ECO:0007669"/>
    <property type="project" value="TreeGrafter"/>
</dbReference>
<evidence type="ECO:0000256" key="1">
    <source>
        <dbReference type="PROSITE-ProRule" id="PRU00221"/>
    </source>
</evidence>
<keyword evidence="1" id="KW-0853">WD repeat</keyword>
<dbReference type="InterPro" id="IPR015943">
    <property type="entry name" value="WD40/YVTN_repeat-like_dom_sf"/>
</dbReference>
<name>A0A9N7NHM4_STRHE</name>
<dbReference type="Proteomes" id="UP001153555">
    <property type="component" value="Unassembled WGS sequence"/>
</dbReference>
<dbReference type="EMBL" id="CACSLK010027801">
    <property type="protein sequence ID" value="CAA0830020.1"/>
    <property type="molecule type" value="Genomic_DNA"/>
</dbReference>
<dbReference type="InterPro" id="IPR001680">
    <property type="entry name" value="WD40_rpt"/>
</dbReference>
<gene>
    <name evidence="2" type="ORF">SHERM_25498</name>
</gene>
<dbReference type="PANTHER" id="PTHR45389">
    <property type="entry name" value="WD REPEAT-CONTAINING PROTEIN RUP1"/>
    <property type="match status" value="1"/>
</dbReference>
<accession>A0A9N7NHM4</accession>
<reference evidence="2" key="1">
    <citation type="submission" date="2019-12" db="EMBL/GenBank/DDBJ databases">
        <authorList>
            <person name="Scholes J."/>
        </authorList>
    </citation>
    <scope>NUCLEOTIDE SEQUENCE</scope>
</reference>
<dbReference type="PROSITE" id="PS50082">
    <property type="entry name" value="WD_REPEATS_2"/>
    <property type="match status" value="1"/>
</dbReference>
<sequence length="162" mass="17333">MWDPHCPNSGRCLPTVRPGRDGPSPVCCVEFDPSGGPIMVAVCFDRAVYLYDLRAISSGPTLVLDGHRGPVTYTRFLDFRKVISSSVDGSIIMWSLENEVGPAGLHPGVRSDGGGADGTRSRLGFRERCMLAADGRCMLVAGGSDGVLQAEPVLKNSRPWAK</sequence>
<dbReference type="Gene3D" id="2.130.10.10">
    <property type="entry name" value="YVTN repeat-like/Quinoprotein amine dehydrogenase"/>
    <property type="match status" value="1"/>
</dbReference>
<keyword evidence="3" id="KW-1185">Reference proteome</keyword>
<dbReference type="SMART" id="SM00320">
    <property type="entry name" value="WD40"/>
    <property type="match status" value="2"/>
</dbReference>
<dbReference type="InterPro" id="IPR044616">
    <property type="entry name" value="RUP1/2"/>
</dbReference>
<dbReference type="AlphaFoldDB" id="A0A9N7NHM4"/>
<dbReference type="Pfam" id="PF00400">
    <property type="entry name" value="WD40"/>
    <property type="match status" value="1"/>
</dbReference>
<dbReference type="PANTHER" id="PTHR45389:SF1">
    <property type="entry name" value="WD REPEAT-CONTAINING PROTEIN RUP1"/>
    <property type="match status" value="1"/>
</dbReference>
<dbReference type="InterPro" id="IPR036322">
    <property type="entry name" value="WD40_repeat_dom_sf"/>
</dbReference>
<protein>
    <submittedName>
        <fullName evidence="2">WD repeat-containing protein RUP1</fullName>
    </submittedName>
</protein>
<dbReference type="OrthoDB" id="273771at2759"/>
<organism evidence="2 3">
    <name type="scientific">Striga hermonthica</name>
    <name type="common">Purple witchweed</name>
    <name type="synonym">Buchnera hermonthica</name>
    <dbReference type="NCBI Taxonomy" id="68872"/>
    <lineage>
        <taxon>Eukaryota</taxon>
        <taxon>Viridiplantae</taxon>
        <taxon>Streptophyta</taxon>
        <taxon>Embryophyta</taxon>
        <taxon>Tracheophyta</taxon>
        <taxon>Spermatophyta</taxon>
        <taxon>Magnoliopsida</taxon>
        <taxon>eudicotyledons</taxon>
        <taxon>Gunneridae</taxon>
        <taxon>Pentapetalae</taxon>
        <taxon>asterids</taxon>
        <taxon>lamiids</taxon>
        <taxon>Lamiales</taxon>
        <taxon>Orobanchaceae</taxon>
        <taxon>Buchnereae</taxon>
        <taxon>Striga</taxon>
    </lineage>
</organism>
<feature type="repeat" description="WD" evidence="1">
    <location>
        <begin position="64"/>
        <end position="98"/>
    </location>
</feature>
<evidence type="ECO:0000313" key="2">
    <source>
        <dbReference type="EMBL" id="CAA0830020.1"/>
    </source>
</evidence>
<comment type="caution">
    <text evidence="2">The sequence shown here is derived from an EMBL/GenBank/DDBJ whole genome shotgun (WGS) entry which is preliminary data.</text>
</comment>
<proteinExistence type="predicted"/>
<dbReference type="SUPFAM" id="SSF50978">
    <property type="entry name" value="WD40 repeat-like"/>
    <property type="match status" value="1"/>
</dbReference>
<evidence type="ECO:0000313" key="3">
    <source>
        <dbReference type="Proteomes" id="UP001153555"/>
    </source>
</evidence>